<evidence type="ECO:0000256" key="11">
    <source>
        <dbReference type="ARBA" id="ARBA00022989"/>
    </source>
</evidence>
<organism evidence="18 19">
    <name type="scientific">Herrania umbratica</name>
    <dbReference type="NCBI Taxonomy" id="108875"/>
    <lineage>
        <taxon>Eukaryota</taxon>
        <taxon>Viridiplantae</taxon>
        <taxon>Streptophyta</taxon>
        <taxon>Embryophyta</taxon>
        <taxon>Tracheophyta</taxon>
        <taxon>Spermatophyta</taxon>
        <taxon>Magnoliopsida</taxon>
        <taxon>eudicotyledons</taxon>
        <taxon>Gunneridae</taxon>
        <taxon>Pentapetalae</taxon>
        <taxon>rosids</taxon>
        <taxon>malvids</taxon>
        <taxon>Malvales</taxon>
        <taxon>Malvaceae</taxon>
        <taxon>Byttnerioideae</taxon>
        <taxon>Herrania</taxon>
    </lineage>
</organism>
<evidence type="ECO:0000256" key="7">
    <source>
        <dbReference type="ARBA" id="ARBA00022723"/>
    </source>
</evidence>
<comment type="subcellular location">
    <subcellularLocation>
        <location evidence="2">Membrane</location>
        <topology evidence="2">Single-pass membrane protein</topology>
    </subcellularLocation>
</comment>
<keyword evidence="12 16" id="KW-0472">Membrane</keyword>
<dbReference type="GO" id="GO:0008270">
    <property type="term" value="F:zinc ion binding"/>
    <property type="evidence" value="ECO:0007669"/>
    <property type="project" value="UniProtKB-KW"/>
</dbReference>
<dbReference type="RefSeq" id="XP_021289821.1">
    <property type="nucleotide sequence ID" value="XM_021434146.1"/>
</dbReference>
<evidence type="ECO:0000256" key="12">
    <source>
        <dbReference type="ARBA" id="ARBA00023136"/>
    </source>
</evidence>
<gene>
    <name evidence="19" type="primary">LOC110420778</name>
</gene>
<dbReference type="EC" id="2.3.2.27" evidence="4"/>
<keyword evidence="6 16" id="KW-0812">Transmembrane</keyword>
<feature type="domain" description="RING-type" evidence="17">
    <location>
        <begin position="90"/>
        <end position="132"/>
    </location>
</feature>
<keyword evidence="11 16" id="KW-1133">Transmembrane helix</keyword>
<accession>A0A6J1ASG2</accession>
<dbReference type="InterPro" id="IPR013083">
    <property type="entry name" value="Znf_RING/FYVE/PHD"/>
</dbReference>
<dbReference type="PROSITE" id="PS50089">
    <property type="entry name" value="ZF_RING_2"/>
    <property type="match status" value="1"/>
</dbReference>
<dbReference type="Gene3D" id="3.30.40.10">
    <property type="entry name" value="Zinc/RING finger domain, C3HC4 (zinc finger)"/>
    <property type="match status" value="1"/>
</dbReference>
<keyword evidence="8 14" id="KW-0863">Zinc-finger</keyword>
<dbReference type="AlphaFoldDB" id="A0A6J1ASG2"/>
<keyword evidence="18" id="KW-1185">Reference proteome</keyword>
<protein>
    <recommendedName>
        <fullName evidence="4">RING-type E3 ubiquitin transferase</fullName>
        <ecNumber evidence="4">2.3.2.27</ecNumber>
    </recommendedName>
</protein>
<dbReference type="PANTHER" id="PTHR46913:SF1">
    <property type="entry name" value="RING-H2 FINGER PROTEIN ATL16"/>
    <property type="match status" value="1"/>
</dbReference>
<reference evidence="19" key="1">
    <citation type="submission" date="2025-08" db="UniProtKB">
        <authorList>
            <consortium name="RefSeq"/>
        </authorList>
    </citation>
    <scope>IDENTIFICATION</scope>
    <source>
        <tissue evidence="19">Leaf</tissue>
    </source>
</reference>
<dbReference type="GO" id="GO:0016020">
    <property type="term" value="C:membrane"/>
    <property type="evidence" value="ECO:0007669"/>
    <property type="project" value="UniProtKB-SubCell"/>
</dbReference>
<evidence type="ECO:0000256" key="6">
    <source>
        <dbReference type="ARBA" id="ARBA00022692"/>
    </source>
</evidence>
<evidence type="ECO:0000313" key="18">
    <source>
        <dbReference type="Proteomes" id="UP000504621"/>
    </source>
</evidence>
<dbReference type="InterPro" id="IPR044600">
    <property type="entry name" value="ATL1/ATL16-like"/>
</dbReference>
<dbReference type="GeneID" id="110420778"/>
<evidence type="ECO:0000313" key="19">
    <source>
        <dbReference type="RefSeq" id="XP_021289821.1"/>
    </source>
</evidence>
<evidence type="ECO:0000256" key="16">
    <source>
        <dbReference type="SAM" id="Phobius"/>
    </source>
</evidence>
<evidence type="ECO:0000256" key="5">
    <source>
        <dbReference type="ARBA" id="ARBA00022679"/>
    </source>
</evidence>
<name>A0A6J1ASG2_9ROSI</name>
<keyword evidence="5" id="KW-0808">Transferase</keyword>
<evidence type="ECO:0000256" key="3">
    <source>
        <dbReference type="ARBA" id="ARBA00004906"/>
    </source>
</evidence>
<comment type="pathway">
    <text evidence="3">Protein modification; protein ubiquitination.</text>
</comment>
<evidence type="ECO:0000256" key="9">
    <source>
        <dbReference type="ARBA" id="ARBA00022786"/>
    </source>
</evidence>
<dbReference type="PANTHER" id="PTHR46913">
    <property type="entry name" value="RING-H2 FINGER PROTEIN ATL16"/>
    <property type="match status" value="1"/>
</dbReference>
<proteinExistence type="inferred from homology"/>
<dbReference type="Proteomes" id="UP000504621">
    <property type="component" value="Unplaced"/>
</dbReference>
<evidence type="ECO:0000256" key="10">
    <source>
        <dbReference type="ARBA" id="ARBA00022833"/>
    </source>
</evidence>
<evidence type="ECO:0000256" key="1">
    <source>
        <dbReference type="ARBA" id="ARBA00000900"/>
    </source>
</evidence>
<feature type="region of interest" description="Disordered" evidence="15">
    <location>
        <begin position="142"/>
        <end position="164"/>
    </location>
</feature>
<feature type="transmembrane region" description="Helical" evidence="16">
    <location>
        <begin position="12"/>
        <end position="34"/>
    </location>
</feature>
<evidence type="ECO:0000256" key="8">
    <source>
        <dbReference type="ARBA" id="ARBA00022771"/>
    </source>
</evidence>
<dbReference type="OrthoDB" id="8062037at2759"/>
<dbReference type="GO" id="GO:0016567">
    <property type="term" value="P:protein ubiquitination"/>
    <property type="evidence" value="ECO:0007669"/>
    <property type="project" value="UniProtKB-UniPathway"/>
</dbReference>
<evidence type="ECO:0000256" key="4">
    <source>
        <dbReference type="ARBA" id="ARBA00012483"/>
    </source>
</evidence>
<dbReference type="GO" id="GO:0061630">
    <property type="term" value="F:ubiquitin protein ligase activity"/>
    <property type="evidence" value="ECO:0007669"/>
    <property type="project" value="UniProtKB-EC"/>
</dbReference>
<comment type="catalytic activity">
    <reaction evidence="1">
        <text>S-ubiquitinyl-[E2 ubiquitin-conjugating enzyme]-L-cysteine + [acceptor protein]-L-lysine = [E2 ubiquitin-conjugating enzyme]-L-cysteine + N(6)-ubiquitinyl-[acceptor protein]-L-lysine.</text>
        <dbReference type="EC" id="2.3.2.27"/>
    </reaction>
</comment>
<comment type="similarity">
    <text evidence="13">Belongs to the RING-type zinc finger family. ATL subfamily.</text>
</comment>
<dbReference type="CDD" id="cd16461">
    <property type="entry name" value="RING-H2_EL5-like"/>
    <property type="match status" value="1"/>
</dbReference>
<sequence>MDDEGKQGFRLNPILVGLLGVIAGAIMVATYHLVSFVCKCCRRQVVVTANTSQNVQHNQQERASDRIRSPSTPRLIPIFRYSKDCNEETCAVCLSDFKEGEQIRVLPDCLHFFHVACIDAWLNLHSNCPLCRADTSSPEQVAVPVPDSGRPQPLELNRLPDFGV</sequence>
<evidence type="ECO:0000256" key="2">
    <source>
        <dbReference type="ARBA" id="ARBA00004167"/>
    </source>
</evidence>
<keyword evidence="7" id="KW-0479">Metal-binding</keyword>
<dbReference type="InterPro" id="IPR001841">
    <property type="entry name" value="Znf_RING"/>
</dbReference>
<dbReference type="Pfam" id="PF13639">
    <property type="entry name" value="zf-RING_2"/>
    <property type="match status" value="1"/>
</dbReference>
<keyword evidence="9" id="KW-0833">Ubl conjugation pathway</keyword>
<evidence type="ECO:0000256" key="14">
    <source>
        <dbReference type="PROSITE-ProRule" id="PRU00175"/>
    </source>
</evidence>
<dbReference type="UniPathway" id="UPA00143"/>
<dbReference type="SUPFAM" id="SSF57850">
    <property type="entry name" value="RING/U-box"/>
    <property type="match status" value="1"/>
</dbReference>
<keyword evidence="10" id="KW-0862">Zinc</keyword>
<dbReference type="SMART" id="SM00184">
    <property type="entry name" value="RING"/>
    <property type="match status" value="1"/>
</dbReference>
<evidence type="ECO:0000256" key="13">
    <source>
        <dbReference type="ARBA" id="ARBA00024209"/>
    </source>
</evidence>
<evidence type="ECO:0000256" key="15">
    <source>
        <dbReference type="SAM" id="MobiDB-lite"/>
    </source>
</evidence>
<evidence type="ECO:0000259" key="17">
    <source>
        <dbReference type="PROSITE" id="PS50089"/>
    </source>
</evidence>